<evidence type="ECO:0000313" key="3">
    <source>
        <dbReference type="RefSeq" id="XP_010942918.2"/>
    </source>
</evidence>
<feature type="region of interest" description="Disordered" evidence="1">
    <location>
        <begin position="43"/>
        <end position="96"/>
    </location>
</feature>
<dbReference type="AlphaFoldDB" id="A0A6I9SNN3"/>
<dbReference type="Pfam" id="PF03004">
    <property type="entry name" value="Transposase_24"/>
    <property type="match status" value="1"/>
</dbReference>
<gene>
    <name evidence="3" type="primary">LOC105060776</name>
</gene>
<evidence type="ECO:0000256" key="1">
    <source>
        <dbReference type="SAM" id="MobiDB-lite"/>
    </source>
</evidence>
<dbReference type="Proteomes" id="UP000504607">
    <property type="component" value="Unplaced"/>
</dbReference>
<dbReference type="PANTHER" id="PTHR33144:SF52">
    <property type="match status" value="1"/>
</dbReference>
<accession>A0A6I9SNN3</accession>
<sequence>MHIGHLKGLDQSPTRAAIRIRGDIMHRRGRYAVVEFQFSQTEAGTSSSAQQPEASSAAQHSEPCPSSSAQHDPPVHQPDDEIHVQDGSGRVRPRRGPTVVRDVWQMREGERIVVECNQLGQPIKKAACLLTSFLGTVARRPQLCPLGYAKWNDMLPTYKVELLRVIESKFVLPPSTHDFVMKSLNRKWKEYRAQLKKDYMRQGMTEEEVARNCPPDVPPHQWMELVHYWFSERAQTYSAIGRAARAAQSVPHTSGSKSYARLRQEFEDEHGREPGQVEFYRMTHTHQDGTFVRDESRDLYERATSLIVERDDESAASTQQSRIEVEVFTELMGPERYGRVRGYGV</sequence>
<organism evidence="2 3">
    <name type="scientific">Elaeis guineensis var. tenera</name>
    <name type="common">Oil palm</name>
    <dbReference type="NCBI Taxonomy" id="51953"/>
    <lineage>
        <taxon>Eukaryota</taxon>
        <taxon>Viridiplantae</taxon>
        <taxon>Streptophyta</taxon>
        <taxon>Embryophyta</taxon>
        <taxon>Tracheophyta</taxon>
        <taxon>Spermatophyta</taxon>
        <taxon>Magnoliopsida</taxon>
        <taxon>Liliopsida</taxon>
        <taxon>Arecaceae</taxon>
        <taxon>Arecoideae</taxon>
        <taxon>Cocoseae</taxon>
        <taxon>Elaeidinae</taxon>
        <taxon>Elaeis</taxon>
    </lineage>
</organism>
<dbReference type="OrthoDB" id="617512at2759"/>
<evidence type="ECO:0000313" key="2">
    <source>
        <dbReference type="Proteomes" id="UP000504607"/>
    </source>
</evidence>
<name>A0A6I9SNN3_ELAGV</name>
<feature type="compositionally biased region" description="Basic and acidic residues" evidence="1">
    <location>
        <begin position="73"/>
        <end position="84"/>
    </location>
</feature>
<keyword evidence="2" id="KW-1185">Reference proteome</keyword>
<dbReference type="InterPro" id="IPR004252">
    <property type="entry name" value="Probable_transposase_24"/>
</dbReference>
<proteinExistence type="predicted"/>
<dbReference type="RefSeq" id="XP_010942918.2">
    <property type="nucleotide sequence ID" value="XM_010944616.2"/>
</dbReference>
<feature type="compositionally biased region" description="Low complexity" evidence="1">
    <location>
        <begin position="46"/>
        <end position="63"/>
    </location>
</feature>
<reference evidence="3" key="1">
    <citation type="submission" date="2025-08" db="UniProtKB">
        <authorList>
            <consortium name="RefSeq"/>
        </authorList>
    </citation>
    <scope>IDENTIFICATION</scope>
</reference>
<dbReference type="PANTHER" id="PTHR33144">
    <property type="entry name" value="OS10G0409366 PROTEIN-RELATED"/>
    <property type="match status" value="1"/>
</dbReference>
<dbReference type="InParanoid" id="A0A6I9SNN3"/>
<dbReference type="FunCoup" id="A0A6I9SNN3">
    <property type="interactions" value="1"/>
</dbReference>
<protein>
    <submittedName>
        <fullName evidence="3">Uncharacterized protein LOC105060776</fullName>
    </submittedName>
</protein>